<dbReference type="Proteomes" id="UP000620124">
    <property type="component" value="Unassembled WGS sequence"/>
</dbReference>
<sequence>MPVTFTVSSHPAKPLGLTHEYTATEILAAACQDQCRYVEEVLQFGFSSEVDVACARDGTTTIPHIFPDSQGNGFVNTVLDAYNQHRALVIRPDDVWLTIISQFSLFMVDLIEKNVVDPTLREWAMPGFTTTTDNDTTVAAVLMMATLKEYFTLEKLKEYGIETIAWYYLLHPVISAFTNAFDAPESEENVDFWQTVARYPRLNMSGGSPYSGWINAFTVFSKKGAWLGHRLDKTMAPEVPPEELTAEQFWATYSKLDAQSLHQTPYHHMRHEDIPPAYAEVDVKVVDNGQELNCFMLAGVVGTCISSSEDLTVSSTGKDDTAQPAAGWWLCTKKENVVSAKEESEARMKETRREMEEILRKWDLQREASLVK</sequence>
<dbReference type="InterPro" id="IPR025533">
    <property type="entry name" value="DUF4419"/>
</dbReference>
<evidence type="ECO:0000313" key="2">
    <source>
        <dbReference type="EMBL" id="KAF7342429.1"/>
    </source>
</evidence>
<keyword evidence="1" id="KW-0175">Coiled coil</keyword>
<name>A0A8H7CLT0_9AGAR</name>
<comment type="caution">
    <text evidence="2">The sequence shown here is derived from an EMBL/GenBank/DDBJ whole genome shotgun (WGS) entry which is preliminary data.</text>
</comment>
<dbReference type="Pfam" id="PF14388">
    <property type="entry name" value="DUF4419"/>
    <property type="match status" value="2"/>
</dbReference>
<proteinExistence type="predicted"/>
<evidence type="ECO:0000256" key="1">
    <source>
        <dbReference type="SAM" id="Coils"/>
    </source>
</evidence>
<evidence type="ECO:0000313" key="3">
    <source>
        <dbReference type="Proteomes" id="UP000620124"/>
    </source>
</evidence>
<organism evidence="2 3">
    <name type="scientific">Mycena venus</name>
    <dbReference type="NCBI Taxonomy" id="2733690"/>
    <lineage>
        <taxon>Eukaryota</taxon>
        <taxon>Fungi</taxon>
        <taxon>Dikarya</taxon>
        <taxon>Basidiomycota</taxon>
        <taxon>Agaricomycotina</taxon>
        <taxon>Agaricomycetes</taxon>
        <taxon>Agaricomycetidae</taxon>
        <taxon>Agaricales</taxon>
        <taxon>Marasmiineae</taxon>
        <taxon>Mycenaceae</taxon>
        <taxon>Mycena</taxon>
    </lineage>
</organism>
<accession>A0A8H7CLT0</accession>
<feature type="coiled-coil region" evidence="1">
    <location>
        <begin position="334"/>
        <end position="361"/>
    </location>
</feature>
<dbReference type="AlphaFoldDB" id="A0A8H7CLT0"/>
<gene>
    <name evidence="2" type="ORF">MVEN_01832100</name>
</gene>
<reference evidence="2" key="1">
    <citation type="submission" date="2020-05" db="EMBL/GenBank/DDBJ databases">
        <title>Mycena genomes resolve the evolution of fungal bioluminescence.</title>
        <authorList>
            <person name="Tsai I.J."/>
        </authorList>
    </citation>
    <scope>NUCLEOTIDE SEQUENCE</scope>
    <source>
        <strain evidence="2">CCC161011</strain>
    </source>
</reference>
<dbReference type="PANTHER" id="PTHR31252:SF11">
    <property type="entry name" value="DUF4419 DOMAIN-CONTAINING PROTEIN"/>
    <property type="match status" value="1"/>
</dbReference>
<dbReference type="EMBL" id="JACAZI010000017">
    <property type="protein sequence ID" value="KAF7342429.1"/>
    <property type="molecule type" value="Genomic_DNA"/>
</dbReference>
<dbReference type="OrthoDB" id="9978173at2759"/>
<protein>
    <submittedName>
        <fullName evidence="2">Uncharacterized protein</fullName>
    </submittedName>
</protein>
<keyword evidence="3" id="KW-1185">Reference proteome</keyword>
<dbReference type="PANTHER" id="PTHR31252">
    <property type="entry name" value="DUF4419 DOMAIN-CONTAINING PROTEIN"/>
    <property type="match status" value="1"/>
</dbReference>